<sequence length="230" mass="25086">MPAHYAASASAQDEKATCAPQLKAQACRPSTYVDEVTRRRHPDVAALMPREEAKAGKDEGDRDTAPEVKDAAKKTKESSRRVRKHVHFAEDEGYASATGTPAPSPKVCSSPSPACAAADAEATPQQQLQLDEMREIKVVQQSQVCGERGDDRGRVLGKSGPARVPKPVHKDESSHKPQTQPSRTVTSRKATSQRTSKTKKKPRTEKAETVQNTGGSYRNQYGNIVFEDFC</sequence>
<feature type="region of interest" description="Disordered" evidence="1">
    <location>
        <begin position="1"/>
        <end position="219"/>
    </location>
</feature>
<keyword evidence="3" id="KW-1185">Reference proteome</keyword>
<evidence type="ECO:0000313" key="3">
    <source>
        <dbReference type="Proteomes" id="UP001492380"/>
    </source>
</evidence>
<feature type="compositionally biased region" description="Polar residues" evidence="1">
    <location>
        <begin position="176"/>
        <end position="195"/>
    </location>
</feature>
<feature type="compositionally biased region" description="Basic and acidic residues" evidence="1">
    <location>
        <begin position="49"/>
        <end position="80"/>
    </location>
</feature>
<proteinExistence type="predicted"/>
<evidence type="ECO:0000256" key="1">
    <source>
        <dbReference type="SAM" id="MobiDB-lite"/>
    </source>
</evidence>
<feature type="compositionally biased region" description="Polar residues" evidence="1">
    <location>
        <begin position="209"/>
        <end position="219"/>
    </location>
</feature>
<name>A0ABR1YBA9_9PEZI</name>
<protein>
    <submittedName>
        <fullName evidence="2">Uncharacterized protein</fullName>
    </submittedName>
</protein>
<feature type="compositionally biased region" description="Low complexity" evidence="1">
    <location>
        <begin position="105"/>
        <end position="124"/>
    </location>
</feature>
<evidence type="ECO:0000313" key="2">
    <source>
        <dbReference type="EMBL" id="KAK8223883.1"/>
    </source>
</evidence>
<dbReference type="EMBL" id="JBBWRZ010000013">
    <property type="protein sequence ID" value="KAK8223883.1"/>
    <property type="molecule type" value="Genomic_DNA"/>
</dbReference>
<accession>A0ABR1YBA9</accession>
<organism evidence="2 3">
    <name type="scientific">Phyllosticta capitalensis</name>
    <dbReference type="NCBI Taxonomy" id="121624"/>
    <lineage>
        <taxon>Eukaryota</taxon>
        <taxon>Fungi</taxon>
        <taxon>Dikarya</taxon>
        <taxon>Ascomycota</taxon>
        <taxon>Pezizomycotina</taxon>
        <taxon>Dothideomycetes</taxon>
        <taxon>Dothideomycetes incertae sedis</taxon>
        <taxon>Botryosphaeriales</taxon>
        <taxon>Phyllostictaceae</taxon>
        <taxon>Phyllosticta</taxon>
    </lineage>
</organism>
<gene>
    <name evidence="2" type="ORF">HDK90DRAFT_106725</name>
</gene>
<dbReference type="Proteomes" id="UP001492380">
    <property type="component" value="Unassembled WGS sequence"/>
</dbReference>
<comment type="caution">
    <text evidence="2">The sequence shown here is derived from an EMBL/GenBank/DDBJ whole genome shotgun (WGS) entry which is preliminary data.</text>
</comment>
<reference evidence="2 3" key="1">
    <citation type="submission" date="2024-04" db="EMBL/GenBank/DDBJ databases">
        <title>Phyllosticta paracitricarpa is synonymous to the EU quarantine fungus P. citricarpa based on phylogenomic analyses.</title>
        <authorList>
            <consortium name="Lawrence Berkeley National Laboratory"/>
            <person name="Van Ingen-Buijs V.A."/>
            <person name="Van Westerhoven A.C."/>
            <person name="Haridas S."/>
            <person name="Skiadas P."/>
            <person name="Martin F."/>
            <person name="Groenewald J.Z."/>
            <person name="Crous P.W."/>
            <person name="Seidl M.F."/>
        </authorList>
    </citation>
    <scope>NUCLEOTIDE SEQUENCE [LARGE SCALE GENOMIC DNA]</scope>
    <source>
        <strain evidence="2 3">CBS 123374</strain>
    </source>
</reference>